<organism evidence="1 2">
    <name type="scientific">Leptospira kirschneri serovar Bulgarica str. Nikolaevo</name>
    <dbReference type="NCBI Taxonomy" id="1240687"/>
    <lineage>
        <taxon>Bacteria</taxon>
        <taxon>Pseudomonadati</taxon>
        <taxon>Spirochaetota</taxon>
        <taxon>Spirochaetia</taxon>
        <taxon>Leptospirales</taxon>
        <taxon>Leptospiraceae</taxon>
        <taxon>Leptospira</taxon>
    </lineage>
</organism>
<sequence length="38" mass="4306">MIEMGSMESKLSILQLSMLRNLEGKSIKADKRPKLSKN</sequence>
<dbReference type="Proteomes" id="UP000011980">
    <property type="component" value="Unassembled WGS sequence"/>
</dbReference>
<proteinExistence type="predicted"/>
<accession>M6FE54</accession>
<evidence type="ECO:0000313" key="2">
    <source>
        <dbReference type="Proteomes" id="UP000011980"/>
    </source>
</evidence>
<gene>
    <name evidence="1" type="ORF">LEP1GSC008_2550</name>
</gene>
<name>M6FE54_9LEPT</name>
<comment type="caution">
    <text evidence="1">The sequence shown here is derived from an EMBL/GenBank/DDBJ whole genome shotgun (WGS) entry which is preliminary data.</text>
</comment>
<protein>
    <submittedName>
        <fullName evidence="1">Uncharacterized protein</fullName>
    </submittedName>
</protein>
<dbReference type="PATRIC" id="fig|1240687.3.peg.4198"/>
<dbReference type="AlphaFoldDB" id="M6FE54"/>
<evidence type="ECO:0000313" key="1">
    <source>
        <dbReference type="EMBL" id="EMK21116.1"/>
    </source>
</evidence>
<dbReference type="EMBL" id="ANCE01000195">
    <property type="protein sequence ID" value="EMK21116.1"/>
    <property type="molecule type" value="Genomic_DNA"/>
</dbReference>
<reference evidence="1 2" key="1">
    <citation type="submission" date="2013-01" db="EMBL/GenBank/DDBJ databases">
        <authorList>
            <person name="Harkins D.M."/>
            <person name="Durkin A.S."/>
            <person name="Brinkac L.M."/>
            <person name="Haft D.H."/>
            <person name="Selengut J.D."/>
            <person name="Sanka R."/>
            <person name="DePew J."/>
            <person name="Purushe J."/>
            <person name="Galloway R.L."/>
            <person name="Vinetz J.M."/>
            <person name="Sutton G.G."/>
            <person name="Nierman W.C."/>
            <person name="Fouts D.E."/>
        </authorList>
    </citation>
    <scope>NUCLEOTIDE SEQUENCE [LARGE SCALE GENOMIC DNA]</scope>
    <source>
        <strain evidence="1 2">Nikolaevo</strain>
    </source>
</reference>